<dbReference type="PROSITE" id="PS50931">
    <property type="entry name" value="HTH_LYSR"/>
    <property type="match status" value="1"/>
</dbReference>
<dbReference type="EMBL" id="AOSK01000089">
    <property type="protein sequence ID" value="EYD75270.1"/>
    <property type="molecule type" value="Genomic_DNA"/>
</dbReference>
<dbReference type="Pfam" id="PF03466">
    <property type="entry name" value="LysR_substrate"/>
    <property type="match status" value="1"/>
</dbReference>
<comment type="similarity">
    <text evidence="1">Belongs to the LysR transcriptional regulatory family.</text>
</comment>
<dbReference type="GO" id="GO:0003700">
    <property type="term" value="F:DNA-binding transcription factor activity"/>
    <property type="evidence" value="ECO:0007669"/>
    <property type="project" value="InterPro"/>
</dbReference>
<dbReference type="GO" id="GO:0043565">
    <property type="term" value="F:sequence-specific DNA binding"/>
    <property type="evidence" value="ECO:0007669"/>
    <property type="project" value="TreeGrafter"/>
</dbReference>
<evidence type="ECO:0000256" key="2">
    <source>
        <dbReference type="ARBA" id="ARBA00023015"/>
    </source>
</evidence>
<dbReference type="RefSeq" id="WP_037279900.1">
    <property type="nucleotide sequence ID" value="NZ_KK088566.1"/>
</dbReference>
<comment type="caution">
    <text evidence="6">The sequence shown here is derived from an EMBL/GenBank/DDBJ whole genome shotgun (WGS) entry which is preliminary data.</text>
</comment>
<dbReference type="FunFam" id="1.10.10.10:FF:000001">
    <property type="entry name" value="LysR family transcriptional regulator"/>
    <property type="match status" value="1"/>
</dbReference>
<dbReference type="Proteomes" id="UP000019666">
    <property type="component" value="Unassembled WGS sequence"/>
</dbReference>
<keyword evidence="4" id="KW-0804">Transcription</keyword>
<dbReference type="InterPro" id="IPR005119">
    <property type="entry name" value="LysR_subst-bd"/>
</dbReference>
<dbReference type="SUPFAM" id="SSF46785">
    <property type="entry name" value="Winged helix' DNA-binding domain"/>
    <property type="match status" value="1"/>
</dbReference>
<gene>
    <name evidence="6" type="ORF">Rumeso_03181</name>
</gene>
<evidence type="ECO:0000313" key="7">
    <source>
        <dbReference type="Proteomes" id="UP000019666"/>
    </source>
</evidence>
<evidence type="ECO:0000256" key="3">
    <source>
        <dbReference type="ARBA" id="ARBA00023125"/>
    </source>
</evidence>
<dbReference type="InterPro" id="IPR036390">
    <property type="entry name" value="WH_DNA-bd_sf"/>
</dbReference>
<dbReference type="GO" id="GO:0006351">
    <property type="term" value="P:DNA-templated transcription"/>
    <property type="evidence" value="ECO:0007669"/>
    <property type="project" value="TreeGrafter"/>
</dbReference>
<evidence type="ECO:0000256" key="4">
    <source>
        <dbReference type="ARBA" id="ARBA00023163"/>
    </source>
</evidence>
<keyword evidence="2" id="KW-0805">Transcription regulation</keyword>
<name>A0A017HLR6_9RHOB</name>
<dbReference type="AlphaFoldDB" id="A0A017HLR6"/>
<dbReference type="OrthoDB" id="9813056at2"/>
<dbReference type="Gene3D" id="3.40.190.290">
    <property type="match status" value="1"/>
</dbReference>
<evidence type="ECO:0000313" key="6">
    <source>
        <dbReference type="EMBL" id="EYD75270.1"/>
    </source>
</evidence>
<sequence length="292" mass="31317">MDRLSCDRMFAAVVEAGSFAGAAQRLGTSSGQASKLVSRLESELGVRLLHRTTRALAPTEAGQAYYDRLRNLLDEFDALDAEVRDQGSEPRGTVRVTAPLTFGTLRLAGILTDFAAAHPQIGLDVSFTDRLVNLVDEGFDLAVRVGQPADSSLVARKLAEARSITVASPSYLAARGTPRTPQDLPEHDCIIDTNRRDPHRWTYAKGPVHVSGRLTFSNASVCLTVAEAGLGIACLPDFVATESLLAGRVVRLLEGHESAPLGIYAMTPSGRHLPAKVRLLSDALADALRHGR</sequence>
<accession>A0A017HLR6</accession>
<dbReference type="STRING" id="442562.Rumeso_03181"/>
<keyword evidence="7" id="KW-1185">Reference proteome</keyword>
<dbReference type="Gene3D" id="1.10.10.10">
    <property type="entry name" value="Winged helix-like DNA-binding domain superfamily/Winged helix DNA-binding domain"/>
    <property type="match status" value="1"/>
</dbReference>
<dbReference type="InterPro" id="IPR058163">
    <property type="entry name" value="LysR-type_TF_proteobact-type"/>
</dbReference>
<protein>
    <submittedName>
        <fullName evidence="6">Transcriptional regulator, LysR family</fullName>
    </submittedName>
</protein>
<evidence type="ECO:0000256" key="1">
    <source>
        <dbReference type="ARBA" id="ARBA00009437"/>
    </source>
</evidence>
<keyword evidence="3" id="KW-0238">DNA-binding</keyword>
<dbReference type="HOGENOM" id="CLU_039613_16_3_5"/>
<dbReference type="PANTHER" id="PTHR30537">
    <property type="entry name" value="HTH-TYPE TRANSCRIPTIONAL REGULATOR"/>
    <property type="match status" value="1"/>
</dbReference>
<feature type="domain" description="HTH lysR-type" evidence="5">
    <location>
        <begin position="1"/>
        <end position="59"/>
    </location>
</feature>
<dbReference type="InterPro" id="IPR036388">
    <property type="entry name" value="WH-like_DNA-bd_sf"/>
</dbReference>
<dbReference type="Pfam" id="PF00126">
    <property type="entry name" value="HTH_1"/>
    <property type="match status" value="1"/>
</dbReference>
<organism evidence="6 7">
    <name type="scientific">Rubellimicrobium mesophilum DSM 19309</name>
    <dbReference type="NCBI Taxonomy" id="442562"/>
    <lineage>
        <taxon>Bacteria</taxon>
        <taxon>Pseudomonadati</taxon>
        <taxon>Pseudomonadota</taxon>
        <taxon>Alphaproteobacteria</taxon>
        <taxon>Rhodobacterales</taxon>
        <taxon>Roseobacteraceae</taxon>
        <taxon>Rubellimicrobium</taxon>
    </lineage>
</organism>
<dbReference type="PANTHER" id="PTHR30537:SF35">
    <property type="entry name" value="TRANSCRIPTIONAL REGULATORY PROTEIN"/>
    <property type="match status" value="1"/>
</dbReference>
<evidence type="ECO:0000259" key="5">
    <source>
        <dbReference type="PROSITE" id="PS50931"/>
    </source>
</evidence>
<dbReference type="PATRIC" id="fig|442562.3.peg.3129"/>
<reference evidence="6 7" key="1">
    <citation type="submission" date="2013-02" db="EMBL/GenBank/DDBJ databases">
        <authorList>
            <person name="Fiebig A."/>
            <person name="Goeker M."/>
            <person name="Klenk H.-P.P."/>
        </authorList>
    </citation>
    <scope>NUCLEOTIDE SEQUENCE [LARGE SCALE GENOMIC DNA]</scope>
    <source>
        <strain evidence="6 7">DSM 19309</strain>
    </source>
</reference>
<dbReference type="InterPro" id="IPR000847">
    <property type="entry name" value="LysR_HTH_N"/>
</dbReference>
<dbReference type="SUPFAM" id="SSF53850">
    <property type="entry name" value="Periplasmic binding protein-like II"/>
    <property type="match status" value="1"/>
</dbReference>
<proteinExistence type="inferred from homology"/>
<dbReference type="CDD" id="cd08422">
    <property type="entry name" value="PBP2_CrgA_like"/>
    <property type="match status" value="1"/>
</dbReference>